<feature type="transmembrane region" description="Helical" evidence="1">
    <location>
        <begin position="114"/>
        <end position="143"/>
    </location>
</feature>
<keyword evidence="1" id="KW-0472">Membrane</keyword>
<evidence type="ECO:0000313" key="2">
    <source>
        <dbReference type="EMBL" id="KAL3501985.1"/>
    </source>
</evidence>
<sequence length="280" mass="31779">MASASDTLSLCKILSESKRIIRANLHHFQALTALFILPLSLCLVIYPIIFQPTLPSPSESTKSPNQYLVTTLFSIFVSLLSLCAFATISYSTYNGFYGEPVSLMASIKSLFSSFLPLLSTTLVTEFVTVLIFIPSMLLLLLVYKWLHGHFLTFLIFTILVYIVLLMHLQVSWLLAYAVVVVENKWGYEALKRSVYLVKGNRGVALSSVLYFGVITGLFYFAFYGIELRSWAFLVYMIFGSFYLSLFLLLNFVGIVVLYVYCRDLHEGLPLENTKNWPLLK</sequence>
<evidence type="ECO:0000313" key="3">
    <source>
        <dbReference type="Proteomes" id="UP001630127"/>
    </source>
</evidence>
<gene>
    <name evidence="2" type="ORF">ACH5RR_036434</name>
</gene>
<feature type="transmembrane region" description="Helical" evidence="1">
    <location>
        <begin position="231"/>
        <end position="260"/>
    </location>
</feature>
<feature type="transmembrane region" description="Helical" evidence="1">
    <location>
        <begin position="202"/>
        <end position="225"/>
    </location>
</feature>
<feature type="transmembrane region" description="Helical" evidence="1">
    <location>
        <begin position="69"/>
        <end position="93"/>
    </location>
</feature>
<keyword evidence="3" id="KW-1185">Reference proteome</keyword>
<dbReference type="Proteomes" id="UP001630127">
    <property type="component" value="Unassembled WGS sequence"/>
</dbReference>
<keyword evidence="1" id="KW-0812">Transmembrane</keyword>
<evidence type="ECO:0000256" key="1">
    <source>
        <dbReference type="SAM" id="Phobius"/>
    </source>
</evidence>
<dbReference type="PANTHER" id="PTHR33133:SF7">
    <property type="entry name" value="F26K24.10 PROTEIN-RELATED"/>
    <property type="match status" value="1"/>
</dbReference>
<dbReference type="EMBL" id="JBJUIK010000015">
    <property type="protein sequence ID" value="KAL3501985.1"/>
    <property type="molecule type" value="Genomic_DNA"/>
</dbReference>
<comment type="caution">
    <text evidence="2">The sequence shown here is derived from an EMBL/GenBank/DDBJ whole genome shotgun (WGS) entry which is preliminary data.</text>
</comment>
<accession>A0ABD2Y841</accession>
<feature type="transmembrane region" description="Helical" evidence="1">
    <location>
        <begin position="149"/>
        <end position="181"/>
    </location>
</feature>
<dbReference type="PANTHER" id="PTHR33133">
    <property type="entry name" value="OS08G0107100 PROTEIN-RELATED"/>
    <property type="match status" value="1"/>
</dbReference>
<dbReference type="AlphaFoldDB" id="A0ABD2Y841"/>
<keyword evidence="1" id="KW-1133">Transmembrane helix</keyword>
<name>A0ABD2Y841_9GENT</name>
<proteinExistence type="predicted"/>
<feature type="transmembrane region" description="Helical" evidence="1">
    <location>
        <begin position="28"/>
        <end position="49"/>
    </location>
</feature>
<organism evidence="2 3">
    <name type="scientific">Cinchona calisaya</name>
    <dbReference type="NCBI Taxonomy" id="153742"/>
    <lineage>
        <taxon>Eukaryota</taxon>
        <taxon>Viridiplantae</taxon>
        <taxon>Streptophyta</taxon>
        <taxon>Embryophyta</taxon>
        <taxon>Tracheophyta</taxon>
        <taxon>Spermatophyta</taxon>
        <taxon>Magnoliopsida</taxon>
        <taxon>eudicotyledons</taxon>
        <taxon>Gunneridae</taxon>
        <taxon>Pentapetalae</taxon>
        <taxon>asterids</taxon>
        <taxon>lamiids</taxon>
        <taxon>Gentianales</taxon>
        <taxon>Rubiaceae</taxon>
        <taxon>Cinchonoideae</taxon>
        <taxon>Cinchoneae</taxon>
        <taxon>Cinchona</taxon>
    </lineage>
</organism>
<reference evidence="2 3" key="1">
    <citation type="submission" date="2024-11" db="EMBL/GenBank/DDBJ databases">
        <title>A near-complete genome assembly of Cinchona calisaya.</title>
        <authorList>
            <person name="Lian D.C."/>
            <person name="Zhao X.W."/>
            <person name="Wei L."/>
        </authorList>
    </citation>
    <scope>NUCLEOTIDE SEQUENCE [LARGE SCALE GENOMIC DNA]</scope>
    <source>
        <tissue evidence="2">Nenye</tissue>
    </source>
</reference>
<evidence type="ECO:0008006" key="4">
    <source>
        <dbReference type="Google" id="ProtNLM"/>
    </source>
</evidence>
<protein>
    <recommendedName>
        <fullName evidence="4">Transmembrane protein</fullName>
    </recommendedName>
</protein>